<keyword evidence="1" id="KW-0812">Transmembrane</keyword>
<organism evidence="2 3">
    <name type="scientific">Vibrio echinoideorum</name>
    <dbReference type="NCBI Taxonomy" id="2100116"/>
    <lineage>
        <taxon>Bacteria</taxon>
        <taxon>Pseudomonadati</taxon>
        <taxon>Pseudomonadota</taxon>
        <taxon>Gammaproteobacteria</taxon>
        <taxon>Vibrionales</taxon>
        <taxon>Vibrionaceae</taxon>
        <taxon>Vibrio</taxon>
    </lineage>
</organism>
<keyword evidence="1" id="KW-0472">Membrane</keyword>
<reference evidence="2 3" key="1">
    <citation type="submission" date="2024-02" db="EMBL/GenBank/DDBJ databases">
        <title>Bacteria isolated from the canopy kelp, Nereocystis luetkeana.</title>
        <authorList>
            <person name="Pfister C.A."/>
            <person name="Younker I.T."/>
            <person name="Light S.H."/>
        </authorList>
    </citation>
    <scope>NUCLEOTIDE SEQUENCE [LARGE SCALE GENOMIC DNA]</scope>
    <source>
        <strain evidence="2 3">TI.1.15</strain>
    </source>
</reference>
<feature type="transmembrane region" description="Helical" evidence="1">
    <location>
        <begin position="7"/>
        <end position="28"/>
    </location>
</feature>
<feature type="non-terminal residue" evidence="2">
    <location>
        <position position="1"/>
    </location>
</feature>
<evidence type="ECO:0000313" key="3">
    <source>
        <dbReference type="Proteomes" id="UP001377160"/>
    </source>
</evidence>
<keyword evidence="1" id="KW-1133">Transmembrane helix</keyword>
<gene>
    <name evidence="2" type="ORF">V8Z71_24075</name>
</gene>
<dbReference type="EMBL" id="JBANDX010000173">
    <property type="protein sequence ID" value="MEL0611371.1"/>
    <property type="molecule type" value="Genomic_DNA"/>
</dbReference>
<keyword evidence="3" id="KW-1185">Reference proteome</keyword>
<protein>
    <submittedName>
        <fullName evidence="2">Microcin ABC transporter permease</fullName>
    </submittedName>
</protein>
<evidence type="ECO:0000256" key="1">
    <source>
        <dbReference type="SAM" id="Phobius"/>
    </source>
</evidence>
<comment type="caution">
    <text evidence="2">The sequence shown here is derived from an EMBL/GenBank/DDBJ whole genome shotgun (WGS) entry which is preliminary data.</text>
</comment>
<evidence type="ECO:0000313" key="2">
    <source>
        <dbReference type="EMBL" id="MEL0611371.1"/>
    </source>
</evidence>
<sequence length="74" mass="7686">AYIFGRLLLVIPTLWASITINFIIIQIAPGGPVEQAVALLEGHNSGIMARFSGGGQEVDVSECDHASAGGYKGS</sequence>
<proteinExistence type="predicted"/>
<feature type="non-terminal residue" evidence="2">
    <location>
        <position position="74"/>
    </location>
</feature>
<accession>A0ABU9FYR9</accession>
<dbReference type="Proteomes" id="UP001377160">
    <property type="component" value="Unassembled WGS sequence"/>
</dbReference>
<name>A0ABU9FYR9_9VIBR</name>